<dbReference type="Gene3D" id="3.30.565.10">
    <property type="entry name" value="Histidine kinase-like ATPase, C-terminal domain"/>
    <property type="match status" value="1"/>
</dbReference>
<dbReference type="GO" id="GO:0016301">
    <property type="term" value="F:kinase activity"/>
    <property type="evidence" value="ECO:0007669"/>
    <property type="project" value="UniProtKB-KW"/>
</dbReference>
<reference evidence="3" key="1">
    <citation type="submission" date="2016-10" db="EMBL/GenBank/DDBJ databases">
        <authorList>
            <person name="Varghese N."/>
            <person name="Submissions S."/>
        </authorList>
    </citation>
    <scope>NUCLEOTIDE SEQUENCE [LARGE SCALE GENOMIC DNA]</scope>
    <source>
        <strain evidence="3">DSM 26922</strain>
    </source>
</reference>
<dbReference type="STRING" id="670155.SAMN04488001_3342"/>
<keyword evidence="2" id="KW-0418">Kinase</keyword>
<dbReference type="OrthoDB" id="9792240at2"/>
<dbReference type="Proteomes" id="UP000199441">
    <property type="component" value="Unassembled WGS sequence"/>
</dbReference>
<keyword evidence="2" id="KW-0808">Transferase</keyword>
<evidence type="ECO:0000313" key="3">
    <source>
        <dbReference type="Proteomes" id="UP000199441"/>
    </source>
</evidence>
<protein>
    <submittedName>
        <fullName evidence="2">Serine/threonine-protein kinase RsbW</fullName>
    </submittedName>
</protein>
<keyword evidence="3" id="KW-1185">Reference proteome</keyword>
<dbReference type="AlphaFoldDB" id="A0A1H3C4I8"/>
<dbReference type="EMBL" id="FNOI01000008">
    <property type="protein sequence ID" value="SDX49011.1"/>
    <property type="molecule type" value="Genomic_DNA"/>
</dbReference>
<dbReference type="InterPro" id="IPR036890">
    <property type="entry name" value="HATPase_C_sf"/>
</dbReference>
<organism evidence="2 3">
    <name type="scientific">Litoreibacter albidus</name>
    <dbReference type="NCBI Taxonomy" id="670155"/>
    <lineage>
        <taxon>Bacteria</taxon>
        <taxon>Pseudomonadati</taxon>
        <taxon>Pseudomonadota</taxon>
        <taxon>Alphaproteobacteria</taxon>
        <taxon>Rhodobacterales</taxon>
        <taxon>Roseobacteraceae</taxon>
        <taxon>Litoreibacter</taxon>
    </lineage>
</organism>
<dbReference type="Pfam" id="PF13581">
    <property type="entry name" value="HATPase_c_2"/>
    <property type="match status" value="1"/>
</dbReference>
<name>A0A1H3C4I8_9RHOB</name>
<sequence length="177" mass="19630">MSNLATQPRSLGAPRLHFEEVINADPITVRETILQIMERLQHEFPSQSEGVISTEIVLAEVLNNISEHSYQASNLGDVTISVLCTDDMISIETRDFGVPMPGLSPPDSELEEIPMDVEDLPEGGFGWFFIRSLSSHLEYRRTGTQNIFCVQIPTASAEQSDLARANLPIADAHFLPH</sequence>
<dbReference type="RefSeq" id="WP_139254582.1">
    <property type="nucleotide sequence ID" value="NZ_FNOI01000008.1"/>
</dbReference>
<gene>
    <name evidence="2" type="ORF">SAMN04488001_3342</name>
</gene>
<accession>A0A1H3C4I8</accession>
<dbReference type="SUPFAM" id="SSF55874">
    <property type="entry name" value="ATPase domain of HSP90 chaperone/DNA topoisomerase II/histidine kinase"/>
    <property type="match status" value="1"/>
</dbReference>
<evidence type="ECO:0000259" key="1">
    <source>
        <dbReference type="Pfam" id="PF13581"/>
    </source>
</evidence>
<evidence type="ECO:0000313" key="2">
    <source>
        <dbReference type="EMBL" id="SDX49011.1"/>
    </source>
</evidence>
<feature type="domain" description="Histidine kinase/HSP90-like ATPase" evidence="1">
    <location>
        <begin position="23"/>
        <end position="148"/>
    </location>
</feature>
<proteinExistence type="predicted"/>
<dbReference type="InterPro" id="IPR003594">
    <property type="entry name" value="HATPase_dom"/>
</dbReference>
<dbReference type="CDD" id="cd16936">
    <property type="entry name" value="HATPase_RsbW-like"/>
    <property type="match status" value="1"/>
</dbReference>